<protein>
    <submittedName>
        <fullName evidence="6">Anaphase-promoting complex, cyclosome, subunit 4-domain-containing protein</fullName>
    </submittedName>
</protein>
<dbReference type="EMBL" id="MU157871">
    <property type="protein sequence ID" value="KAF9526443.1"/>
    <property type="molecule type" value="Genomic_DNA"/>
</dbReference>
<dbReference type="InterPro" id="IPR046347">
    <property type="entry name" value="bZIP_sf"/>
</dbReference>
<dbReference type="InterPro" id="IPR004827">
    <property type="entry name" value="bZIP"/>
</dbReference>
<organism evidence="6 7">
    <name type="scientific">Crepidotus variabilis</name>
    <dbReference type="NCBI Taxonomy" id="179855"/>
    <lineage>
        <taxon>Eukaryota</taxon>
        <taxon>Fungi</taxon>
        <taxon>Dikarya</taxon>
        <taxon>Basidiomycota</taxon>
        <taxon>Agaricomycotina</taxon>
        <taxon>Agaricomycetes</taxon>
        <taxon>Agaricomycetidae</taxon>
        <taxon>Agaricales</taxon>
        <taxon>Agaricineae</taxon>
        <taxon>Crepidotaceae</taxon>
        <taxon>Crepidotus</taxon>
    </lineage>
</organism>
<keyword evidence="3" id="KW-0175">Coiled coil</keyword>
<gene>
    <name evidence="6" type="ORF">CPB83DRAFT_870422</name>
</gene>
<feature type="region of interest" description="Disordered" evidence="4">
    <location>
        <begin position="703"/>
        <end position="754"/>
    </location>
</feature>
<feature type="region of interest" description="Disordered" evidence="4">
    <location>
        <begin position="815"/>
        <end position="915"/>
    </location>
</feature>
<dbReference type="Proteomes" id="UP000807306">
    <property type="component" value="Unassembled WGS sequence"/>
</dbReference>
<dbReference type="CDD" id="cd14688">
    <property type="entry name" value="bZIP_YAP"/>
    <property type="match status" value="1"/>
</dbReference>
<dbReference type="SMART" id="SM00338">
    <property type="entry name" value="BRLZ"/>
    <property type="match status" value="1"/>
</dbReference>
<reference evidence="6" key="1">
    <citation type="submission" date="2020-11" db="EMBL/GenBank/DDBJ databases">
        <authorList>
            <consortium name="DOE Joint Genome Institute"/>
            <person name="Ahrendt S."/>
            <person name="Riley R."/>
            <person name="Andreopoulos W."/>
            <person name="Labutti K."/>
            <person name="Pangilinan J."/>
            <person name="Ruiz-Duenas F.J."/>
            <person name="Barrasa J.M."/>
            <person name="Sanchez-Garcia M."/>
            <person name="Camarero S."/>
            <person name="Miyauchi S."/>
            <person name="Serrano A."/>
            <person name="Linde D."/>
            <person name="Babiker R."/>
            <person name="Drula E."/>
            <person name="Ayuso-Fernandez I."/>
            <person name="Pacheco R."/>
            <person name="Padilla G."/>
            <person name="Ferreira P."/>
            <person name="Barriuso J."/>
            <person name="Kellner H."/>
            <person name="Castanera R."/>
            <person name="Alfaro M."/>
            <person name="Ramirez L."/>
            <person name="Pisabarro A.G."/>
            <person name="Kuo A."/>
            <person name="Tritt A."/>
            <person name="Lipzen A."/>
            <person name="He G."/>
            <person name="Yan M."/>
            <person name="Ng V."/>
            <person name="Cullen D."/>
            <person name="Martin F."/>
            <person name="Rosso M.-N."/>
            <person name="Henrissat B."/>
            <person name="Hibbett D."/>
            <person name="Martinez A.T."/>
            <person name="Grigoriev I.V."/>
        </authorList>
    </citation>
    <scope>NUCLEOTIDE SEQUENCE</scope>
    <source>
        <strain evidence="6">CBS 506.95</strain>
    </source>
</reference>
<evidence type="ECO:0000256" key="1">
    <source>
        <dbReference type="ARBA" id="ARBA00004123"/>
    </source>
</evidence>
<dbReference type="GO" id="GO:0090575">
    <property type="term" value="C:RNA polymerase II transcription regulator complex"/>
    <property type="evidence" value="ECO:0007669"/>
    <property type="project" value="TreeGrafter"/>
</dbReference>
<feature type="compositionally biased region" description="Polar residues" evidence="4">
    <location>
        <begin position="885"/>
        <end position="895"/>
    </location>
</feature>
<feature type="compositionally biased region" description="Low complexity" evidence="4">
    <location>
        <begin position="730"/>
        <end position="741"/>
    </location>
</feature>
<evidence type="ECO:0000256" key="2">
    <source>
        <dbReference type="ARBA" id="ARBA00023242"/>
    </source>
</evidence>
<feature type="coiled-coil region" evidence="3">
    <location>
        <begin position="778"/>
        <end position="805"/>
    </location>
</feature>
<evidence type="ECO:0000256" key="4">
    <source>
        <dbReference type="SAM" id="MobiDB-lite"/>
    </source>
</evidence>
<dbReference type="GO" id="GO:0001228">
    <property type="term" value="F:DNA-binding transcription activator activity, RNA polymerase II-specific"/>
    <property type="evidence" value="ECO:0007669"/>
    <property type="project" value="TreeGrafter"/>
</dbReference>
<dbReference type="OrthoDB" id="10259843at2759"/>
<feature type="compositionally biased region" description="Low complexity" evidence="4">
    <location>
        <begin position="1002"/>
        <end position="1020"/>
    </location>
</feature>
<dbReference type="PROSITE" id="PS00036">
    <property type="entry name" value="BZIP_BASIC"/>
    <property type="match status" value="1"/>
</dbReference>
<feature type="region of interest" description="Disordered" evidence="4">
    <location>
        <begin position="1165"/>
        <end position="1186"/>
    </location>
</feature>
<name>A0A9P6JN40_9AGAR</name>
<accession>A0A9P6JN40</accession>
<comment type="caution">
    <text evidence="6">The sequence shown here is derived from an EMBL/GenBank/DDBJ whole genome shotgun (WGS) entry which is preliminary data.</text>
</comment>
<keyword evidence="7" id="KW-1185">Reference proteome</keyword>
<feature type="compositionally biased region" description="Low complexity" evidence="4">
    <location>
        <begin position="832"/>
        <end position="855"/>
    </location>
</feature>
<evidence type="ECO:0000313" key="7">
    <source>
        <dbReference type="Proteomes" id="UP000807306"/>
    </source>
</evidence>
<dbReference type="GO" id="GO:0000976">
    <property type="term" value="F:transcription cis-regulatory region binding"/>
    <property type="evidence" value="ECO:0007669"/>
    <property type="project" value="InterPro"/>
</dbReference>
<evidence type="ECO:0000259" key="5">
    <source>
        <dbReference type="PROSITE" id="PS00036"/>
    </source>
</evidence>
<dbReference type="PANTHER" id="PTHR40621:SF6">
    <property type="entry name" value="AP-1-LIKE TRANSCRIPTION FACTOR YAP1-RELATED"/>
    <property type="match status" value="1"/>
</dbReference>
<comment type="subcellular location">
    <subcellularLocation>
        <location evidence="1">Nucleus</location>
    </subcellularLocation>
</comment>
<keyword evidence="2" id="KW-0539">Nucleus</keyword>
<dbReference type="SUPFAM" id="SSF57959">
    <property type="entry name" value="Leucine zipper domain"/>
    <property type="match status" value="1"/>
</dbReference>
<dbReference type="Gene3D" id="1.20.5.170">
    <property type="match status" value="1"/>
</dbReference>
<feature type="compositionally biased region" description="Polar residues" evidence="4">
    <location>
        <begin position="709"/>
        <end position="719"/>
    </location>
</feature>
<feature type="region of interest" description="Disordered" evidence="4">
    <location>
        <begin position="993"/>
        <end position="1020"/>
    </location>
</feature>
<dbReference type="AlphaFoldDB" id="A0A9P6JN40"/>
<evidence type="ECO:0000256" key="3">
    <source>
        <dbReference type="SAM" id="Coils"/>
    </source>
</evidence>
<proteinExistence type="predicted"/>
<dbReference type="Pfam" id="PF12896">
    <property type="entry name" value="ANAPC4"/>
    <property type="match status" value="1"/>
</dbReference>
<evidence type="ECO:0000313" key="6">
    <source>
        <dbReference type="EMBL" id="KAF9526443.1"/>
    </source>
</evidence>
<dbReference type="InterPro" id="IPR024790">
    <property type="entry name" value="APC4_long_dom"/>
</dbReference>
<sequence length="1186" mass="131395">MSTNAFASLATARLAAQSRAYANSCCPDKDLIILFSRLGGSDRMSLWSLNQGSKKWEVDVGDANTGSAHSMLKILPLLDHLPDENDGSQAATDVFAFQGSQNRSRKPTGLPEVIERWPTLAPDHITASISTASYSKSTLEKAELDAMDTLTTKTILIAMDTTGNIFPFLDGIFPLGVTFAGSKCDFSELTKHPATYSFVGQPHFQTEFNSYTQLAPVVVHMPLLSSRNARDLANLSSTARELTWYIMRVVKEMREVWFGSDTQTGARELGPKWVKALEAKQKEFSAEADYDPILDLTSLLTTGRCSEALTDFLGSGQDMSDRGLQKWESTLIEALVKLRDFGEKRCASAFQRLFLVMDELCGWSKLPHFSVFDLKAEDLHAARDLAGCGVVISSWLASEARKELTRYREFGYWLHFEVNNIVLPNELNTPRHDILEVSHYFRSGLLNNSLDGWFTGPTPNLTTSDLNIPETTDISLAQAVVNAHEVLRNPTQTAWQMTVTENDLGHLDRNLEALVQELTDRCQQIFGHAAGAASRCVVVSSKPEQASAFPFRERITFHEGGDYFQHLMVHFPTEDVTRLLLAKLRVPFESKDVPAEIGISVLECYIPEEGESLEDCGMDILDAHFFDDESAVIVYRLRKGETFIGMLDYNETEYHTLSYDLYVNGSAREDLMQLSLELWKTGQVASTKVPINRRRMLSHCQNGGYFSMPKSTSNSSPLTPNHKKSKNAQNSANDGDPNDPNDAMRKKKNADAQAAFRQRRQNYITTLEETVTNLESVVLQLQDSCRESRTENMELRQELTRLRYESRERERYWKTAAHSRKNSQALDVDQATPSQMPSPYTSTPSSHSSTLLQHSEPFNSNGTYRAADPTDIPPFVAGPDGFASYQGTVPFTGQESGHDTSGPPEHRGGKFNGYSYPLQGSPRDERWQVAAPLASGLTGAEPIASHSQSPYVESPALTASTVMAGYPTRFPPDERKVALDNVLDNAPYIFPNGERYQTVPDSASNSRSMSPNSTGSSTSLPLTSSFPFAFQDPSVGQDRPEFDYRRQSLQTCPEVTLHGGTADISFQPQSNYRLVRRPVDQPPALQHGGPISQYEEDNYTPRNRAARRNIAHPYARSPSPGPAPISCTVAVIKAQSFGALRRTRTKPKKDTDGAAKVAINVLEARGLGTSAGAQGSHQDEDDMATP</sequence>
<dbReference type="PANTHER" id="PTHR40621">
    <property type="entry name" value="TRANSCRIPTION FACTOR KAPC-RELATED"/>
    <property type="match status" value="1"/>
</dbReference>
<feature type="domain" description="BZIP" evidence="5">
    <location>
        <begin position="745"/>
        <end position="759"/>
    </location>
</feature>
<dbReference type="InterPro" id="IPR050936">
    <property type="entry name" value="AP-1-like"/>
</dbReference>